<dbReference type="Proteomes" id="UP000549695">
    <property type="component" value="Unassembled WGS sequence"/>
</dbReference>
<organism evidence="1 2">
    <name type="scientific">Pseudonocardia alni</name>
    <name type="common">Amycolata alni</name>
    <dbReference type="NCBI Taxonomy" id="33907"/>
    <lineage>
        <taxon>Bacteria</taxon>
        <taxon>Bacillati</taxon>
        <taxon>Actinomycetota</taxon>
        <taxon>Actinomycetes</taxon>
        <taxon>Pseudonocardiales</taxon>
        <taxon>Pseudonocardiaceae</taxon>
        <taxon>Pseudonocardia</taxon>
    </lineage>
</organism>
<dbReference type="GO" id="GO:0032259">
    <property type="term" value="P:methylation"/>
    <property type="evidence" value="ECO:0007669"/>
    <property type="project" value="UniProtKB-KW"/>
</dbReference>
<dbReference type="AlphaFoldDB" id="A0A852W453"/>
<protein>
    <submittedName>
        <fullName evidence="1">SAM-dependent methyltransferase</fullName>
    </submittedName>
</protein>
<reference evidence="1 2" key="1">
    <citation type="submission" date="2020-07" db="EMBL/GenBank/DDBJ databases">
        <title>Sequencing the genomes of 1000 actinobacteria strains.</title>
        <authorList>
            <person name="Klenk H.-P."/>
        </authorList>
    </citation>
    <scope>NUCLEOTIDE SEQUENCE [LARGE SCALE GENOMIC DNA]</scope>
    <source>
        <strain evidence="1 2">DSM 44749</strain>
    </source>
</reference>
<keyword evidence="1" id="KW-0489">Methyltransferase</keyword>
<keyword evidence="2" id="KW-1185">Reference proteome</keyword>
<accession>A0A852W453</accession>
<name>A0A852W453_PSEA5</name>
<dbReference type="RefSeq" id="WP_073573929.1">
    <property type="nucleotide sequence ID" value="NZ_BAAAJZ010000008.1"/>
</dbReference>
<dbReference type="Gene3D" id="3.40.50.150">
    <property type="entry name" value="Vaccinia Virus protein VP39"/>
    <property type="match status" value="1"/>
</dbReference>
<dbReference type="GeneID" id="98050815"/>
<comment type="caution">
    <text evidence="1">The sequence shown here is derived from an EMBL/GenBank/DDBJ whole genome shotgun (WGS) entry which is preliminary data.</text>
</comment>
<dbReference type="InterPro" id="IPR029063">
    <property type="entry name" value="SAM-dependent_MTases_sf"/>
</dbReference>
<sequence length="252" mass="26014">MGSPTREQAGAARGAAVFRVLDREIDRVRRDTGAAPRVLDVGGGSGTWAVPLAIAGCAVTVVDTSPNALATLARRAGEAGVTDRITPVNGDVDTLAEVAPADGADLVLGHGLLEVVDGPGRVLAALAAAAAPGGAVSVLTVGRYGAFIGRLATGRLAEARALLTDPEGRTGTDDRLLRRFDAHRLQELTAETGRLRTEILQGDGTLEAWLPGPGQEGETAGRDERDELDALASQVGALAEVAPRLHLLARRY</sequence>
<keyword evidence="1" id="KW-0808">Transferase</keyword>
<dbReference type="GO" id="GO:0008168">
    <property type="term" value="F:methyltransferase activity"/>
    <property type="evidence" value="ECO:0007669"/>
    <property type="project" value="UniProtKB-KW"/>
</dbReference>
<proteinExistence type="predicted"/>
<dbReference type="Pfam" id="PF13489">
    <property type="entry name" value="Methyltransf_23"/>
    <property type="match status" value="1"/>
</dbReference>
<dbReference type="CDD" id="cd02440">
    <property type="entry name" value="AdoMet_MTases"/>
    <property type="match status" value="1"/>
</dbReference>
<evidence type="ECO:0000313" key="2">
    <source>
        <dbReference type="Proteomes" id="UP000549695"/>
    </source>
</evidence>
<dbReference type="SUPFAM" id="SSF53335">
    <property type="entry name" value="S-adenosyl-L-methionine-dependent methyltransferases"/>
    <property type="match status" value="1"/>
</dbReference>
<evidence type="ECO:0000313" key="1">
    <source>
        <dbReference type="EMBL" id="NYG00716.1"/>
    </source>
</evidence>
<gene>
    <name evidence="1" type="ORF">HDA37_001001</name>
</gene>
<dbReference type="EMBL" id="JACCCZ010000001">
    <property type="protein sequence ID" value="NYG00716.1"/>
    <property type="molecule type" value="Genomic_DNA"/>
</dbReference>